<evidence type="ECO:0008006" key="4">
    <source>
        <dbReference type="Google" id="ProtNLM"/>
    </source>
</evidence>
<comment type="caution">
    <text evidence="2">The sequence shown here is derived from an EMBL/GenBank/DDBJ whole genome shotgun (WGS) entry which is preliminary data.</text>
</comment>
<dbReference type="InterPro" id="IPR006460">
    <property type="entry name" value="MIZ1-like_pln"/>
</dbReference>
<name>A0AAD3SG80_NEPGR</name>
<protein>
    <recommendedName>
        <fullName evidence="4">Protein MIZU-KUSSEI 1</fullName>
    </recommendedName>
</protein>
<organism evidence="2 3">
    <name type="scientific">Nepenthes gracilis</name>
    <name type="common">Slender pitcher plant</name>
    <dbReference type="NCBI Taxonomy" id="150966"/>
    <lineage>
        <taxon>Eukaryota</taxon>
        <taxon>Viridiplantae</taxon>
        <taxon>Streptophyta</taxon>
        <taxon>Embryophyta</taxon>
        <taxon>Tracheophyta</taxon>
        <taxon>Spermatophyta</taxon>
        <taxon>Magnoliopsida</taxon>
        <taxon>eudicotyledons</taxon>
        <taxon>Gunneridae</taxon>
        <taxon>Pentapetalae</taxon>
        <taxon>Caryophyllales</taxon>
        <taxon>Nepenthaceae</taxon>
        <taxon>Nepenthes</taxon>
    </lineage>
</organism>
<keyword evidence="3" id="KW-1185">Reference proteome</keyword>
<feature type="region of interest" description="Disordered" evidence="1">
    <location>
        <begin position="48"/>
        <end position="76"/>
    </location>
</feature>
<evidence type="ECO:0000313" key="3">
    <source>
        <dbReference type="Proteomes" id="UP001279734"/>
    </source>
</evidence>
<dbReference type="Proteomes" id="UP001279734">
    <property type="component" value="Unassembled WGS sequence"/>
</dbReference>
<dbReference type="GO" id="GO:0010274">
    <property type="term" value="P:hydrotropism"/>
    <property type="evidence" value="ECO:0007669"/>
    <property type="project" value="InterPro"/>
</dbReference>
<evidence type="ECO:0000256" key="1">
    <source>
        <dbReference type="SAM" id="MobiDB-lite"/>
    </source>
</evidence>
<gene>
    <name evidence="2" type="ORF">Nepgr_012020</name>
</gene>
<dbReference type="Pfam" id="PF04759">
    <property type="entry name" value="DUF617"/>
    <property type="match status" value="1"/>
</dbReference>
<proteinExistence type="predicted"/>
<dbReference type="PANTHER" id="PTHR31276:SF6">
    <property type="entry name" value="PROTEIN MIZU-KUSSEI 1"/>
    <property type="match status" value="1"/>
</dbReference>
<accession>A0AAD3SG80</accession>
<reference evidence="2" key="1">
    <citation type="submission" date="2023-05" db="EMBL/GenBank/DDBJ databases">
        <title>Nepenthes gracilis genome sequencing.</title>
        <authorList>
            <person name="Fukushima K."/>
        </authorList>
    </citation>
    <scope>NUCLEOTIDE SEQUENCE</scope>
    <source>
        <strain evidence="2">SING2019-196</strain>
    </source>
</reference>
<dbReference type="AlphaFoldDB" id="A0AAD3SG80"/>
<dbReference type="EMBL" id="BSYO01000009">
    <property type="protein sequence ID" value="GMH10179.1"/>
    <property type="molecule type" value="Genomic_DNA"/>
</dbReference>
<sequence>MTKIDSLRRLLLPCFTPSTSTTATSSTAIARGRLSTFVRYERAEPRKSYSCSRTQDQEHDTSSTTSAATDDSATTQISFIPSRPSKSMVILTFFGRRHSHIWFCVQLDRLSPKPSILLELPLSTQNLVKEMRSGLLRIALECDESEIGSCPLHSVPVWTMYCNGRRVGFATRRKAADEIRAMLKNMQSMTVGAGVLPSGSDVDSGSGEIMYMRANYEWVVGNADSESFHLINPDNCPGQELSVFLLRSR</sequence>
<dbReference type="NCBIfam" id="TIGR01570">
    <property type="entry name" value="A_thal_3588"/>
    <property type="match status" value="1"/>
</dbReference>
<evidence type="ECO:0000313" key="2">
    <source>
        <dbReference type="EMBL" id="GMH10179.1"/>
    </source>
</evidence>
<feature type="compositionally biased region" description="Low complexity" evidence="1">
    <location>
        <begin position="62"/>
        <end position="75"/>
    </location>
</feature>
<dbReference type="PANTHER" id="PTHR31276">
    <property type="match status" value="1"/>
</dbReference>